<evidence type="ECO:0000313" key="2">
    <source>
        <dbReference type="EMBL" id="ACE03409.1"/>
    </source>
</evidence>
<dbReference type="InterPro" id="IPR013216">
    <property type="entry name" value="Methyltransf_11"/>
</dbReference>
<dbReference type="Gene3D" id="3.40.50.150">
    <property type="entry name" value="Vaccinia Virus protein VP39"/>
    <property type="match status" value="1"/>
</dbReference>
<dbReference type="GO" id="GO:0008757">
    <property type="term" value="F:S-adenosylmethionine-dependent methyltransferase activity"/>
    <property type="evidence" value="ECO:0007669"/>
    <property type="project" value="InterPro"/>
</dbReference>
<evidence type="ECO:0000259" key="1">
    <source>
        <dbReference type="Pfam" id="PF08241"/>
    </source>
</evidence>
<organism evidence="2">
    <name type="scientific">Chlorobium phaeobacteroides (strain BS1)</name>
    <dbReference type="NCBI Taxonomy" id="331678"/>
    <lineage>
        <taxon>Bacteria</taxon>
        <taxon>Pseudomonadati</taxon>
        <taxon>Chlorobiota</taxon>
        <taxon>Chlorobiia</taxon>
        <taxon>Chlorobiales</taxon>
        <taxon>Chlorobiaceae</taxon>
        <taxon>Chlorobium/Pelodictyon group</taxon>
        <taxon>Chlorobium</taxon>
    </lineage>
</organism>
<dbReference type="PANTHER" id="PTHR45180:SF1">
    <property type="entry name" value="OS01G0307686 PROTEIN"/>
    <property type="match status" value="1"/>
</dbReference>
<accession>B3EM31</accession>
<dbReference type="EMBL" id="CP001101">
    <property type="protein sequence ID" value="ACE03409.1"/>
    <property type="molecule type" value="Genomic_DNA"/>
</dbReference>
<dbReference type="InterPro" id="IPR029063">
    <property type="entry name" value="SAM-dependent_MTases_sf"/>
</dbReference>
<sequence length="252" mass="29354">MKNAFKDRFSHQAAEYSLYRPHYPEALFSYLVSLVPERDTAWDCATGNGQSAVSLAEKFRQVYATDASKRQIAHAIRKPNILYSVSPAEKTSLPDRSVDLVTVAQAIHWFDTESFYREVRRVLKNNGIFAAWGYHLPLIEPEIDRIIHQLYSVTLGKFWEKEIRHIQSEYRTLLFPFPELSHPSFSITTAWSFHQVIGYLETWSALNVCRKKQKKNPLDTILPELRMQWKNPEEIKKAEWPIMLKVALPTES</sequence>
<dbReference type="PANTHER" id="PTHR45180">
    <property type="entry name" value="OS01G0307686 PROTEIN"/>
    <property type="match status" value="1"/>
</dbReference>
<dbReference type="STRING" id="331678.Cphamn1_0445"/>
<proteinExistence type="predicted"/>
<dbReference type="KEGG" id="cpb:Cphamn1_0445"/>
<keyword evidence="2" id="KW-0808">Transferase</keyword>
<dbReference type="AlphaFoldDB" id="B3EM31"/>
<reference evidence="2" key="1">
    <citation type="submission" date="2008-06" db="EMBL/GenBank/DDBJ databases">
        <title>Complete sequence of Chlorobium phaeobacteroides BS1.</title>
        <authorList>
            <consortium name="US DOE Joint Genome Institute"/>
            <person name="Lucas S."/>
            <person name="Copeland A."/>
            <person name="Lapidus A."/>
            <person name="Glavina del Rio T."/>
            <person name="Dalin E."/>
            <person name="Tice H."/>
            <person name="Bruce D."/>
            <person name="Goodwin L."/>
            <person name="Pitluck S."/>
            <person name="Schmutz J."/>
            <person name="Larimer F."/>
            <person name="Land M."/>
            <person name="Hauser L."/>
            <person name="Kyrpides N."/>
            <person name="Ovchinnikova G."/>
            <person name="Li T."/>
            <person name="Liu Z."/>
            <person name="Zhao F."/>
            <person name="Overmann J."/>
            <person name="Bryant D.A."/>
            <person name="Richardson P."/>
        </authorList>
    </citation>
    <scope>NUCLEOTIDE SEQUENCE [LARGE SCALE GENOMIC DNA]</scope>
    <source>
        <strain evidence="2">BS1</strain>
    </source>
</reference>
<gene>
    <name evidence="2" type="ordered locus">Cphamn1_0445</name>
</gene>
<dbReference type="HOGENOM" id="CLU_049344_5_1_10"/>
<keyword evidence="2" id="KW-0489">Methyltransferase</keyword>
<dbReference type="CDD" id="cd02440">
    <property type="entry name" value="AdoMet_MTases"/>
    <property type="match status" value="1"/>
</dbReference>
<dbReference type="OrthoDB" id="9797252at2"/>
<protein>
    <submittedName>
        <fullName evidence="2">Methyltransferase type 11</fullName>
    </submittedName>
</protein>
<name>B3EM31_CHLPB</name>
<dbReference type="SUPFAM" id="SSF53335">
    <property type="entry name" value="S-adenosyl-L-methionine-dependent methyltransferases"/>
    <property type="match status" value="1"/>
</dbReference>
<dbReference type="eggNOG" id="COG2226">
    <property type="taxonomic scope" value="Bacteria"/>
</dbReference>
<dbReference type="GO" id="GO:0032259">
    <property type="term" value="P:methylation"/>
    <property type="evidence" value="ECO:0007669"/>
    <property type="project" value="UniProtKB-KW"/>
</dbReference>
<dbReference type="Pfam" id="PF08241">
    <property type="entry name" value="Methyltransf_11"/>
    <property type="match status" value="1"/>
</dbReference>
<feature type="domain" description="Methyltransferase type 11" evidence="1">
    <location>
        <begin position="43"/>
        <end position="130"/>
    </location>
</feature>